<keyword evidence="3" id="KW-1185">Reference proteome</keyword>
<gene>
    <name evidence="2" type="ORF">PXEA_LOCUS13184</name>
</gene>
<evidence type="ECO:0000256" key="1">
    <source>
        <dbReference type="SAM" id="MobiDB-lite"/>
    </source>
</evidence>
<dbReference type="OrthoDB" id="5969272at2759"/>
<evidence type="ECO:0000313" key="2">
    <source>
        <dbReference type="EMBL" id="VEL19744.1"/>
    </source>
</evidence>
<accession>A0A3S5ABI9</accession>
<comment type="caution">
    <text evidence="2">The sequence shown here is derived from an EMBL/GenBank/DDBJ whole genome shotgun (WGS) entry which is preliminary data.</text>
</comment>
<organism evidence="2 3">
    <name type="scientific">Protopolystoma xenopodis</name>
    <dbReference type="NCBI Taxonomy" id="117903"/>
    <lineage>
        <taxon>Eukaryota</taxon>
        <taxon>Metazoa</taxon>
        <taxon>Spiralia</taxon>
        <taxon>Lophotrochozoa</taxon>
        <taxon>Platyhelminthes</taxon>
        <taxon>Monogenea</taxon>
        <taxon>Polyopisthocotylea</taxon>
        <taxon>Polystomatidea</taxon>
        <taxon>Polystomatidae</taxon>
        <taxon>Protopolystoma</taxon>
    </lineage>
</organism>
<dbReference type="InterPro" id="IPR036179">
    <property type="entry name" value="Ig-like_dom_sf"/>
</dbReference>
<dbReference type="AlphaFoldDB" id="A0A3S5ABI9"/>
<proteinExistence type="predicted"/>
<dbReference type="Gene3D" id="2.60.40.10">
    <property type="entry name" value="Immunoglobulins"/>
    <property type="match status" value="1"/>
</dbReference>
<protein>
    <recommendedName>
        <fullName evidence="4">Ig-like domain-containing protein</fullName>
    </recommendedName>
</protein>
<dbReference type="SUPFAM" id="SSF48726">
    <property type="entry name" value="Immunoglobulin"/>
    <property type="match status" value="1"/>
</dbReference>
<dbReference type="EMBL" id="CAAALY010043046">
    <property type="protein sequence ID" value="VEL19744.1"/>
    <property type="molecule type" value="Genomic_DNA"/>
</dbReference>
<evidence type="ECO:0000313" key="3">
    <source>
        <dbReference type="Proteomes" id="UP000784294"/>
    </source>
</evidence>
<feature type="compositionally biased region" description="Low complexity" evidence="1">
    <location>
        <begin position="145"/>
        <end position="174"/>
    </location>
</feature>
<reference evidence="2" key="1">
    <citation type="submission" date="2018-11" db="EMBL/GenBank/DDBJ databases">
        <authorList>
            <consortium name="Pathogen Informatics"/>
        </authorList>
    </citation>
    <scope>NUCLEOTIDE SEQUENCE</scope>
</reference>
<feature type="region of interest" description="Disordered" evidence="1">
    <location>
        <begin position="145"/>
        <end position="180"/>
    </location>
</feature>
<dbReference type="InterPro" id="IPR013783">
    <property type="entry name" value="Ig-like_fold"/>
</dbReference>
<dbReference type="Proteomes" id="UP000784294">
    <property type="component" value="Unassembled WGS sequence"/>
</dbReference>
<sequence length="337" mass="36293">MGACASGYWLSAEGRQAQKTHTHTYTAQSVIQLVSARRDEAESSWCRLDNGQFDETRQPDIEARSVADLVSASVGPVRPGLTQGRLHTLILCLFLFALLPPDAPPPFFLLRSVHCQLTSAHPPLSLPPLKLPFCTLAGQIRARSASSSSSTVPPDSTVSAVSTASRPTRPTRLARPPRPTRLYRSPRPLCLLTSSARTSCTADSHLHLAQLGSVVGPPACFAHSVRRSMSTVIASQADYSAGPPGVGEAPRLLTQLEGANAVPEGEPVHLEIRVAPSDVHVEWVKDGRQLSAGKPQPSSPDNQLGTHLHKLPDEEEYPHSRRVLQATLAFVPPLNEL</sequence>
<name>A0A3S5ABI9_9PLAT</name>
<evidence type="ECO:0008006" key="4">
    <source>
        <dbReference type="Google" id="ProtNLM"/>
    </source>
</evidence>